<gene>
    <name evidence="8" type="ORF">BQ2448_118</name>
</gene>
<dbReference type="AlphaFoldDB" id="A0A238F4L9"/>
<keyword evidence="3 6" id="KW-0812">Transmembrane</keyword>
<feature type="transmembrane region" description="Helical" evidence="6">
    <location>
        <begin position="105"/>
        <end position="125"/>
    </location>
</feature>
<feature type="transmembrane region" description="Helical" evidence="6">
    <location>
        <begin position="189"/>
        <end position="211"/>
    </location>
</feature>
<dbReference type="GO" id="GO:0016627">
    <property type="term" value="F:oxidoreductase activity, acting on the CH-CH group of donors"/>
    <property type="evidence" value="ECO:0007669"/>
    <property type="project" value="InterPro"/>
</dbReference>
<dbReference type="PANTHER" id="PTHR10556">
    <property type="entry name" value="3-OXO-5-ALPHA-STEROID 4-DEHYDROGENASE"/>
    <property type="match status" value="1"/>
</dbReference>
<protein>
    <submittedName>
        <fullName evidence="8">BQ2448_118 protein</fullName>
    </submittedName>
</protein>
<dbReference type="STRING" id="269621.A0A238F4L9"/>
<comment type="subcellular location">
    <subcellularLocation>
        <location evidence="1">Membrane</location>
        <topology evidence="1">Multi-pass membrane protein</topology>
    </subcellularLocation>
</comment>
<dbReference type="OrthoDB" id="5788137at2759"/>
<evidence type="ECO:0000256" key="1">
    <source>
        <dbReference type="ARBA" id="ARBA00004141"/>
    </source>
</evidence>
<evidence type="ECO:0000256" key="6">
    <source>
        <dbReference type="SAM" id="Phobius"/>
    </source>
</evidence>
<evidence type="ECO:0000313" key="9">
    <source>
        <dbReference type="Proteomes" id="UP000198372"/>
    </source>
</evidence>
<feature type="domain" description="3-oxo-5-alpha-steroid 4-dehydrogenase C-terminal" evidence="7">
    <location>
        <begin position="144"/>
        <end position="274"/>
    </location>
</feature>
<evidence type="ECO:0000313" key="8">
    <source>
        <dbReference type="EMBL" id="SCV67997.1"/>
    </source>
</evidence>
<dbReference type="Pfam" id="PF02544">
    <property type="entry name" value="Steroid_dh"/>
    <property type="match status" value="2"/>
</dbReference>
<dbReference type="PANTHER" id="PTHR10556:SF43">
    <property type="entry name" value="STEROID 5-ALPHA-REDUCTASE DET2"/>
    <property type="match status" value="1"/>
</dbReference>
<accession>A0A238F4L9</accession>
<dbReference type="InterPro" id="IPR001104">
    <property type="entry name" value="3-oxo-5_a-steroid_4-DH_C"/>
</dbReference>
<reference evidence="9" key="1">
    <citation type="submission" date="2016-09" db="EMBL/GenBank/DDBJ databases">
        <authorList>
            <person name="Jeantristanb JTB J.-T."/>
            <person name="Ricardo R."/>
        </authorList>
    </citation>
    <scope>NUCLEOTIDE SEQUENCE [LARGE SCALE GENOMIC DNA]</scope>
</reference>
<evidence type="ECO:0000259" key="7">
    <source>
        <dbReference type="Pfam" id="PF02544"/>
    </source>
</evidence>
<proteinExistence type="inferred from homology"/>
<dbReference type="InterPro" id="IPR039357">
    <property type="entry name" value="SRD5A/TECR"/>
</dbReference>
<dbReference type="Proteomes" id="UP000198372">
    <property type="component" value="Unassembled WGS sequence"/>
</dbReference>
<feature type="transmembrane region" description="Helical" evidence="6">
    <location>
        <begin position="31"/>
        <end position="53"/>
    </location>
</feature>
<feature type="transmembrane region" description="Helical" evidence="6">
    <location>
        <begin position="65"/>
        <end position="85"/>
    </location>
</feature>
<evidence type="ECO:0000256" key="5">
    <source>
        <dbReference type="ARBA" id="ARBA00023136"/>
    </source>
</evidence>
<feature type="domain" description="3-oxo-5-alpha-steroid 4-dehydrogenase C-terminal" evidence="7">
    <location>
        <begin position="329"/>
        <end position="371"/>
    </location>
</feature>
<keyword evidence="5 6" id="KW-0472">Membrane</keyword>
<dbReference type="GO" id="GO:0016020">
    <property type="term" value="C:membrane"/>
    <property type="evidence" value="ECO:0007669"/>
    <property type="project" value="UniProtKB-SubCell"/>
</dbReference>
<evidence type="ECO:0000256" key="3">
    <source>
        <dbReference type="ARBA" id="ARBA00022692"/>
    </source>
</evidence>
<name>A0A238F4L9_9BASI</name>
<comment type="similarity">
    <text evidence="2">Belongs to the steroid 5-alpha reductase family.</text>
</comment>
<feature type="transmembrane region" description="Helical" evidence="6">
    <location>
        <begin position="146"/>
        <end position="169"/>
    </location>
</feature>
<dbReference type="PROSITE" id="PS50244">
    <property type="entry name" value="S5A_REDUCTASE"/>
    <property type="match status" value="1"/>
</dbReference>
<organism evidence="8 9">
    <name type="scientific">Microbotryum intermedium</name>
    <dbReference type="NCBI Taxonomy" id="269621"/>
    <lineage>
        <taxon>Eukaryota</taxon>
        <taxon>Fungi</taxon>
        <taxon>Dikarya</taxon>
        <taxon>Basidiomycota</taxon>
        <taxon>Pucciniomycotina</taxon>
        <taxon>Microbotryomycetes</taxon>
        <taxon>Microbotryales</taxon>
        <taxon>Microbotryaceae</taxon>
        <taxon>Microbotryum</taxon>
    </lineage>
</organism>
<dbReference type="EMBL" id="FMSP01000003">
    <property type="protein sequence ID" value="SCV67997.1"/>
    <property type="molecule type" value="Genomic_DNA"/>
</dbReference>
<evidence type="ECO:0000256" key="4">
    <source>
        <dbReference type="ARBA" id="ARBA00022989"/>
    </source>
</evidence>
<keyword evidence="4 6" id="KW-1133">Transmembrane helix</keyword>
<keyword evidence="9" id="KW-1185">Reference proteome</keyword>
<dbReference type="Gene3D" id="1.20.120.1630">
    <property type="match status" value="1"/>
</dbReference>
<evidence type="ECO:0000256" key="2">
    <source>
        <dbReference type="ARBA" id="ARBA00007742"/>
    </source>
</evidence>
<sequence>MEPLLSYGATLARGLRGDFGVVGLYGAVQRLFITFGLTAGPASFIVDAPFGRWSDHSFMSVDGNIGWMLMELVSLLSFMVAMTLSPASSISQIPKNLTLDLPARVVSALASLPKARAVLSVLFLVHYLNRAVISTLRNPGRARMNIAVPLSAMFFNLANGGTMGLWMAGGEASKGGNATGTWGLANNSWARIGFATGVSLWVLGFVGNIVCDEMLYELKKKKMKNGGLTLEQKKKMSPRERYSIPRGFLYEYISHPSYFTEWIEWIGFTVSSLCLAPSPFPGLALASIDSPTFTASLSSLLGRSASPYALLRGVPPALRPFSQWYLQPPTVFVMQEILVMFPRAVSGHRWYRSTFGDEWPKSRKIVIPGLF</sequence>
<dbReference type="GO" id="GO:0006629">
    <property type="term" value="P:lipid metabolic process"/>
    <property type="evidence" value="ECO:0007669"/>
    <property type="project" value="InterPro"/>
</dbReference>